<sequence>MSKRSQNYRKYFWIIGINAVLLLIGWLFVQNPTVVDRYYSKGFYPYYSYLPAFLLDWLPFSFGDVFYVLAVLAIGFSIFQLLKNAFRKQWSATKRASLRLVCLLFLLHNFFYLSWGLNYYRLTLYEQYDLDVADVSKEDYFQVLDSLVDRTNKLRAQLSERPNWNQEDHQRIQTEMMQLMRRDSTFSKILSKKHIQIKQPFSSTAVSYFTVTGYFNPFTHEVQVNALIPSVGYPFTCVHELAHQMGIGFEDECNFIAYQMLQNHPNPAFQYSAHYEALQSFLQDLRYSDDALFDRYMKQLNPEIIKDLKAEYAFWSNYRGPVDYISGIIYNRYLQHNNQPEGVLRYGMMNRLIIAWQKNKQL</sequence>
<dbReference type="Proteomes" id="UP001597393">
    <property type="component" value="Unassembled WGS sequence"/>
</dbReference>
<keyword evidence="3" id="KW-1185">Reference proteome</keyword>
<dbReference type="RefSeq" id="WP_380869626.1">
    <property type="nucleotide sequence ID" value="NZ_JBHUMA010000006.1"/>
</dbReference>
<protein>
    <submittedName>
        <fullName evidence="2">DUF3810 domain-containing protein</fullName>
    </submittedName>
</protein>
<name>A0ABW5NNE3_9SPHI</name>
<feature type="transmembrane region" description="Helical" evidence="1">
    <location>
        <begin position="12"/>
        <end position="29"/>
    </location>
</feature>
<accession>A0ABW5NNE3</accession>
<gene>
    <name evidence="2" type="ORF">ACFSQ3_11090</name>
</gene>
<dbReference type="EMBL" id="JBHUMA010000006">
    <property type="protein sequence ID" value="MFD2599498.1"/>
    <property type="molecule type" value="Genomic_DNA"/>
</dbReference>
<evidence type="ECO:0000256" key="1">
    <source>
        <dbReference type="SAM" id="Phobius"/>
    </source>
</evidence>
<dbReference type="Pfam" id="PF12725">
    <property type="entry name" value="DUF3810"/>
    <property type="match status" value="1"/>
</dbReference>
<comment type="caution">
    <text evidence="2">The sequence shown here is derived from an EMBL/GenBank/DDBJ whole genome shotgun (WGS) entry which is preliminary data.</text>
</comment>
<evidence type="ECO:0000313" key="2">
    <source>
        <dbReference type="EMBL" id="MFD2599498.1"/>
    </source>
</evidence>
<organism evidence="2 3">
    <name type="scientific">Sphingobacterium corticis</name>
    <dbReference type="NCBI Taxonomy" id="1812823"/>
    <lineage>
        <taxon>Bacteria</taxon>
        <taxon>Pseudomonadati</taxon>
        <taxon>Bacteroidota</taxon>
        <taxon>Sphingobacteriia</taxon>
        <taxon>Sphingobacteriales</taxon>
        <taxon>Sphingobacteriaceae</taxon>
        <taxon>Sphingobacterium</taxon>
    </lineage>
</organism>
<keyword evidence="1" id="KW-0812">Transmembrane</keyword>
<keyword evidence="1" id="KW-0472">Membrane</keyword>
<dbReference type="InterPro" id="IPR024294">
    <property type="entry name" value="DUF3810"/>
</dbReference>
<evidence type="ECO:0000313" key="3">
    <source>
        <dbReference type="Proteomes" id="UP001597393"/>
    </source>
</evidence>
<feature type="transmembrane region" description="Helical" evidence="1">
    <location>
        <begin position="65"/>
        <end position="86"/>
    </location>
</feature>
<reference evidence="3" key="1">
    <citation type="journal article" date="2019" name="Int. J. Syst. Evol. Microbiol.">
        <title>The Global Catalogue of Microorganisms (GCM) 10K type strain sequencing project: providing services to taxonomists for standard genome sequencing and annotation.</title>
        <authorList>
            <consortium name="The Broad Institute Genomics Platform"/>
            <consortium name="The Broad Institute Genome Sequencing Center for Infectious Disease"/>
            <person name="Wu L."/>
            <person name="Ma J."/>
        </authorList>
    </citation>
    <scope>NUCLEOTIDE SEQUENCE [LARGE SCALE GENOMIC DNA]</scope>
    <source>
        <strain evidence="3">KCTC 42248</strain>
    </source>
</reference>
<feature type="transmembrane region" description="Helical" evidence="1">
    <location>
        <begin position="98"/>
        <end position="117"/>
    </location>
</feature>
<proteinExistence type="predicted"/>
<keyword evidence="1" id="KW-1133">Transmembrane helix</keyword>